<feature type="transmembrane region" description="Helical" evidence="3">
    <location>
        <begin position="27"/>
        <end position="48"/>
    </location>
</feature>
<feature type="coiled-coil region" evidence="1">
    <location>
        <begin position="86"/>
        <end position="144"/>
    </location>
</feature>
<sequence>MAENKQDDPIALGIFSRKQTAEGISPADIIALVLSLMWLAASGLFFAFARFGGGLSFDPLTFVMTLLAVAMPVALIWIGASAAKSAKIMREESARLQASIDAMRQAYIQQQQQHAASAGMKPSVEEKLDELMAAQKQAESAMATFATTRPPAAAPLRPAHPANGREDQPSLALGTPAEELGPAMSVADFVRALNFPETAEDAEGFRVLRLALQDHRTAKLVRAAQDVLTLLSEDGIYMDDLAPDRARPEIWRKFAAGERGPAIAALGGVRDRSCLALSAGRMRQDPIFRDAAHHFLRQFDRSFAEFEKTASDQDISHLAETRTARAFMLLGRVTGMFD</sequence>
<name>A0ABV3XRP3_9RHOB</name>
<keyword evidence="3" id="KW-0472">Membrane</keyword>
<organism evidence="4 5">
    <name type="scientific">Rhodovulum iodosum</name>
    <dbReference type="NCBI Taxonomy" id="68291"/>
    <lineage>
        <taxon>Bacteria</taxon>
        <taxon>Pseudomonadati</taxon>
        <taxon>Pseudomonadota</taxon>
        <taxon>Alphaproteobacteria</taxon>
        <taxon>Rhodobacterales</taxon>
        <taxon>Paracoccaceae</taxon>
        <taxon>Rhodovulum</taxon>
    </lineage>
</organism>
<evidence type="ECO:0000256" key="2">
    <source>
        <dbReference type="SAM" id="MobiDB-lite"/>
    </source>
</evidence>
<protein>
    <submittedName>
        <fullName evidence="4">Uncharacterized protein</fullName>
    </submittedName>
</protein>
<gene>
    <name evidence="4" type="ORF">Ga0609869_001222</name>
</gene>
<evidence type="ECO:0000256" key="1">
    <source>
        <dbReference type="SAM" id="Coils"/>
    </source>
</evidence>
<dbReference type="RefSeq" id="WP_125405496.1">
    <property type="nucleotide sequence ID" value="NZ_JBEHHI010000001.1"/>
</dbReference>
<keyword evidence="3" id="KW-0812">Transmembrane</keyword>
<feature type="compositionally biased region" description="Low complexity" evidence="2">
    <location>
        <begin position="151"/>
        <end position="162"/>
    </location>
</feature>
<proteinExistence type="predicted"/>
<dbReference type="EMBL" id="JBEHHI010000001">
    <property type="protein sequence ID" value="MEX5727869.1"/>
    <property type="molecule type" value="Genomic_DNA"/>
</dbReference>
<feature type="transmembrane region" description="Helical" evidence="3">
    <location>
        <begin position="60"/>
        <end position="80"/>
    </location>
</feature>
<keyword evidence="5" id="KW-1185">Reference proteome</keyword>
<comment type="caution">
    <text evidence="4">The sequence shown here is derived from an EMBL/GenBank/DDBJ whole genome shotgun (WGS) entry which is preliminary data.</text>
</comment>
<keyword evidence="3" id="KW-1133">Transmembrane helix</keyword>
<evidence type="ECO:0000313" key="5">
    <source>
        <dbReference type="Proteomes" id="UP001560019"/>
    </source>
</evidence>
<feature type="region of interest" description="Disordered" evidence="2">
    <location>
        <begin position="151"/>
        <end position="176"/>
    </location>
</feature>
<accession>A0ABV3XRP3</accession>
<reference evidence="4 5" key="1">
    <citation type="submission" date="2024-06" db="EMBL/GenBank/DDBJ databases">
        <title>Genome of Rhodovulum iodosum, a marine photoferrotroph.</title>
        <authorList>
            <person name="Bianchini G."/>
            <person name="Nikeleit V."/>
            <person name="Kappler A."/>
            <person name="Bryce C."/>
            <person name="Sanchez-Baracaldo P."/>
        </authorList>
    </citation>
    <scope>NUCLEOTIDE SEQUENCE [LARGE SCALE GENOMIC DNA]</scope>
    <source>
        <strain evidence="4 5">UT/N1</strain>
    </source>
</reference>
<keyword evidence="1" id="KW-0175">Coiled coil</keyword>
<dbReference type="Proteomes" id="UP001560019">
    <property type="component" value="Unassembled WGS sequence"/>
</dbReference>
<evidence type="ECO:0000256" key="3">
    <source>
        <dbReference type="SAM" id="Phobius"/>
    </source>
</evidence>
<evidence type="ECO:0000313" key="4">
    <source>
        <dbReference type="EMBL" id="MEX5727869.1"/>
    </source>
</evidence>